<dbReference type="RefSeq" id="WP_264841720.1">
    <property type="nucleotide sequence ID" value="NZ_AP025628.1"/>
</dbReference>
<dbReference type="InterPro" id="IPR014710">
    <property type="entry name" value="RmlC-like_jellyroll"/>
</dbReference>
<evidence type="ECO:0000259" key="1">
    <source>
        <dbReference type="Pfam" id="PF07883"/>
    </source>
</evidence>
<dbReference type="SUPFAM" id="SSF51182">
    <property type="entry name" value="RmlC-like cupins"/>
    <property type="match status" value="1"/>
</dbReference>
<dbReference type="AlphaFoldDB" id="A0AA35GA89"/>
<dbReference type="Gene3D" id="2.60.120.10">
    <property type="entry name" value="Jelly Rolls"/>
    <property type="match status" value="1"/>
</dbReference>
<keyword evidence="3" id="KW-1185">Reference proteome</keyword>
<accession>A0AA35GA89</accession>
<dbReference type="EMBL" id="AP025628">
    <property type="protein sequence ID" value="BDG61039.1"/>
    <property type="molecule type" value="Genomic_DNA"/>
</dbReference>
<reference evidence="2" key="1">
    <citation type="submission" date="2022-03" db="EMBL/GenBank/DDBJ databases">
        <title>Complete genome sequence of Caldinitratiruptor microaerophilus.</title>
        <authorList>
            <person name="Mukaiyama R."/>
            <person name="Nishiyama T."/>
            <person name="Ueda K."/>
        </authorList>
    </citation>
    <scope>NUCLEOTIDE SEQUENCE</scope>
    <source>
        <strain evidence="2">JCM 16183</strain>
    </source>
</reference>
<dbReference type="KEGG" id="cmic:caldi_21290"/>
<evidence type="ECO:0000313" key="2">
    <source>
        <dbReference type="EMBL" id="BDG61039.1"/>
    </source>
</evidence>
<sequence length="117" mass="13284">MSAEALPKIVEKPWGREIWYAVTDRYAGKVLEVRAGHALSLQYHRQKKETLYFRKGSGTLVLGDEEIPIRPDLSVTIEPGTRHRIVAATDLEILEVSTPELDDVVRLEDRYGRTAQP</sequence>
<gene>
    <name evidence="2" type="ORF">caldi_21290</name>
</gene>
<protein>
    <recommendedName>
        <fullName evidence="1">Cupin type-2 domain-containing protein</fullName>
    </recommendedName>
</protein>
<dbReference type="InterPro" id="IPR013096">
    <property type="entry name" value="Cupin_2"/>
</dbReference>
<feature type="domain" description="Cupin type-2" evidence="1">
    <location>
        <begin position="32"/>
        <end position="95"/>
    </location>
</feature>
<dbReference type="Pfam" id="PF07883">
    <property type="entry name" value="Cupin_2"/>
    <property type="match status" value="1"/>
</dbReference>
<organism evidence="2 3">
    <name type="scientific">Caldinitratiruptor microaerophilus</name>
    <dbReference type="NCBI Taxonomy" id="671077"/>
    <lineage>
        <taxon>Bacteria</taxon>
        <taxon>Bacillati</taxon>
        <taxon>Bacillota</taxon>
        <taxon>Clostridia</taxon>
        <taxon>Eubacteriales</taxon>
        <taxon>Symbiobacteriaceae</taxon>
        <taxon>Caldinitratiruptor</taxon>
    </lineage>
</organism>
<dbReference type="Proteomes" id="UP001163687">
    <property type="component" value="Chromosome"/>
</dbReference>
<dbReference type="InterPro" id="IPR011051">
    <property type="entry name" value="RmlC_Cupin_sf"/>
</dbReference>
<name>A0AA35GA89_9FIRM</name>
<evidence type="ECO:0000313" key="3">
    <source>
        <dbReference type="Proteomes" id="UP001163687"/>
    </source>
</evidence>
<proteinExistence type="predicted"/>